<dbReference type="AlphaFoldDB" id="A0A484AM15"/>
<organism evidence="1 2">
    <name type="scientific">Drosophila navojoa</name>
    <name type="common">Fruit fly</name>
    <dbReference type="NCBI Taxonomy" id="7232"/>
    <lineage>
        <taxon>Eukaryota</taxon>
        <taxon>Metazoa</taxon>
        <taxon>Ecdysozoa</taxon>
        <taxon>Arthropoda</taxon>
        <taxon>Hexapoda</taxon>
        <taxon>Insecta</taxon>
        <taxon>Pterygota</taxon>
        <taxon>Neoptera</taxon>
        <taxon>Endopterygota</taxon>
        <taxon>Diptera</taxon>
        <taxon>Brachycera</taxon>
        <taxon>Muscomorpha</taxon>
        <taxon>Ephydroidea</taxon>
        <taxon>Drosophilidae</taxon>
        <taxon>Drosophila</taxon>
    </lineage>
</organism>
<dbReference type="OMA" id="MGAINNA"/>
<proteinExistence type="predicted"/>
<sequence>HGRSVTYYVEAVTQDNFGSMKCDDYEAAVDKKCGNTYSSVRMGADSNADKAEGIFYVPVNSESPYGNIN</sequence>
<dbReference type="Gene3D" id="3.40.50.1820">
    <property type="entry name" value="alpha/beta hydrolase"/>
    <property type="match status" value="1"/>
</dbReference>
<feature type="non-terminal residue" evidence="1">
    <location>
        <position position="1"/>
    </location>
</feature>
<name>A0A484AM15_DRONA</name>
<accession>A0A484AM15</accession>
<evidence type="ECO:0000313" key="2">
    <source>
        <dbReference type="Proteomes" id="UP000295192"/>
    </source>
</evidence>
<reference evidence="1 2" key="1">
    <citation type="journal article" date="2019" name="J. Hered.">
        <title>An Improved Genome Assembly for Drosophila navojoa, the Basal Species in the mojavensis Cluster.</title>
        <authorList>
            <person name="Vanderlinde T."/>
            <person name="Dupim E.G."/>
            <person name="Nazario-Yepiz N.O."/>
            <person name="Carvalho A.B."/>
        </authorList>
    </citation>
    <scope>NUCLEOTIDE SEQUENCE [LARGE SCALE GENOMIC DNA]</scope>
    <source>
        <strain evidence="1">Navoj_Jal97</strain>
        <tissue evidence="1">Whole organism</tissue>
    </source>
</reference>
<evidence type="ECO:0000313" key="1">
    <source>
        <dbReference type="EMBL" id="TDG38287.1"/>
    </source>
</evidence>
<dbReference type="SUPFAM" id="SSF53474">
    <property type="entry name" value="alpha/beta-Hydrolases"/>
    <property type="match status" value="1"/>
</dbReference>
<comment type="caution">
    <text evidence="1">The sequence shown here is derived from an EMBL/GenBank/DDBJ whole genome shotgun (WGS) entry which is preliminary data.</text>
</comment>
<gene>
    <name evidence="1" type="ORF">AWZ03_015291</name>
</gene>
<dbReference type="OrthoDB" id="199913at2759"/>
<dbReference type="EMBL" id="LSRL02005979">
    <property type="protein sequence ID" value="TDG38287.1"/>
    <property type="molecule type" value="Genomic_DNA"/>
</dbReference>
<dbReference type="InterPro" id="IPR029058">
    <property type="entry name" value="AB_hydrolase_fold"/>
</dbReference>
<keyword evidence="2" id="KW-1185">Reference proteome</keyword>
<dbReference type="Proteomes" id="UP000295192">
    <property type="component" value="Unassembled WGS sequence"/>
</dbReference>
<protein>
    <submittedName>
        <fullName evidence="1">Uncharacterized protein</fullName>
    </submittedName>
</protein>